<accession>A0A2A2F9K8</accession>
<dbReference type="InterPro" id="IPR051472">
    <property type="entry name" value="T3SS_Stator/FliH"/>
</dbReference>
<keyword evidence="6" id="KW-0653">Protein transport</keyword>
<comment type="caution">
    <text evidence="10">The sequence shown here is derived from an EMBL/GenBank/DDBJ whole genome shotgun (WGS) entry which is preliminary data.</text>
</comment>
<name>A0A2A2F9K8_9GAMM</name>
<dbReference type="EMBL" id="NSKD01000002">
    <property type="protein sequence ID" value="PAU81414.1"/>
    <property type="molecule type" value="Genomic_DNA"/>
</dbReference>
<dbReference type="InterPro" id="IPR018035">
    <property type="entry name" value="Flagellar_FliH/T3SS_HrpE"/>
</dbReference>
<dbReference type="RefSeq" id="WP_095617133.1">
    <property type="nucleotide sequence ID" value="NZ_NSKD01000002.1"/>
</dbReference>
<evidence type="ECO:0000259" key="9">
    <source>
        <dbReference type="Pfam" id="PF02108"/>
    </source>
</evidence>
<dbReference type="GO" id="GO:0005829">
    <property type="term" value="C:cytosol"/>
    <property type="evidence" value="ECO:0007669"/>
    <property type="project" value="TreeGrafter"/>
</dbReference>
<dbReference type="Pfam" id="PF02108">
    <property type="entry name" value="FliH"/>
    <property type="match status" value="1"/>
</dbReference>
<keyword evidence="4" id="KW-0813">Transport</keyword>
<dbReference type="AlphaFoldDB" id="A0A2A2F9K8"/>
<dbReference type="Proteomes" id="UP000218896">
    <property type="component" value="Unassembled WGS sequence"/>
</dbReference>
<keyword evidence="11" id="KW-1185">Reference proteome</keyword>
<comment type="similarity">
    <text evidence="2">Belongs to the FliH family.</text>
</comment>
<keyword evidence="5" id="KW-1005">Bacterial flagellum biogenesis</keyword>
<keyword evidence="10" id="KW-0282">Flagellum</keyword>
<comment type="function">
    <text evidence="1">Needed for flagellar regrowth and assembly.</text>
</comment>
<protein>
    <recommendedName>
        <fullName evidence="3">Flagellar assembly protein FliH</fullName>
    </recommendedName>
</protein>
<organism evidence="10 11">
    <name type="scientific">Halovibrio salipaludis</name>
    <dbReference type="NCBI Taxonomy" id="2032626"/>
    <lineage>
        <taxon>Bacteria</taxon>
        <taxon>Pseudomonadati</taxon>
        <taxon>Pseudomonadota</taxon>
        <taxon>Gammaproteobacteria</taxon>
        <taxon>Oceanospirillales</taxon>
        <taxon>Halomonadaceae</taxon>
        <taxon>Halovibrio</taxon>
    </lineage>
</organism>
<reference evidence="10 11" key="1">
    <citation type="submission" date="2017-08" db="EMBL/GenBank/DDBJ databases">
        <title>Halovibrio sewagensis sp. nov., isolated from wastewater of high salinity.</title>
        <authorList>
            <person name="Dong X."/>
            <person name="Zhang G."/>
        </authorList>
    </citation>
    <scope>NUCLEOTIDE SEQUENCE [LARGE SCALE GENOMIC DNA]</scope>
    <source>
        <strain evidence="10 11">YL5-2</strain>
    </source>
</reference>
<keyword evidence="10" id="KW-0966">Cell projection</keyword>
<feature type="compositionally biased region" description="Acidic residues" evidence="8">
    <location>
        <begin position="276"/>
        <end position="289"/>
    </location>
</feature>
<evidence type="ECO:0000256" key="5">
    <source>
        <dbReference type="ARBA" id="ARBA00022795"/>
    </source>
</evidence>
<dbReference type="PANTHER" id="PTHR34982">
    <property type="entry name" value="YOP PROTEINS TRANSLOCATION PROTEIN L"/>
    <property type="match status" value="1"/>
</dbReference>
<dbReference type="GO" id="GO:0044781">
    <property type="term" value="P:bacterial-type flagellum organization"/>
    <property type="evidence" value="ECO:0007669"/>
    <property type="project" value="UniProtKB-KW"/>
</dbReference>
<dbReference type="GO" id="GO:0015031">
    <property type="term" value="P:protein transport"/>
    <property type="evidence" value="ECO:0007669"/>
    <property type="project" value="UniProtKB-KW"/>
</dbReference>
<dbReference type="PANTHER" id="PTHR34982:SF1">
    <property type="entry name" value="FLAGELLAR ASSEMBLY PROTEIN FLIH"/>
    <property type="match status" value="1"/>
</dbReference>
<evidence type="ECO:0000256" key="8">
    <source>
        <dbReference type="SAM" id="MobiDB-lite"/>
    </source>
</evidence>
<gene>
    <name evidence="10" type="ORF">CK501_07675</name>
</gene>
<evidence type="ECO:0000313" key="10">
    <source>
        <dbReference type="EMBL" id="PAU81414.1"/>
    </source>
</evidence>
<evidence type="ECO:0000313" key="11">
    <source>
        <dbReference type="Proteomes" id="UP000218896"/>
    </source>
</evidence>
<sequence length="289" mass="31947">MTRHSHRDRIPSGDLTAYERWEMPLLDENGQRRAGVEDVEQETVQPLTAEQLEAIHNEARDEGYNAGFEAGKTEGMDQGAREGYRVGYDEGQAAGREAGEQQGLEEGRDRVRQQEQRLQELMEALTHPLRQEEDATEAAVLNLVMALSRSVIHRELQLDSSQIGSIVRRAIQTLPDSDSDMRIRVHADDAEMVRQAIDGVAGHATVAPDEQILPGGCIVASSRSLVDYTVEKRFQKQVQRMLEAQLSDGGDGDHAELDAVMGEMSDYHRDVLESGGEPDDGNGDGDDTL</sequence>
<evidence type="ECO:0000256" key="3">
    <source>
        <dbReference type="ARBA" id="ARBA00016507"/>
    </source>
</evidence>
<evidence type="ECO:0000256" key="1">
    <source>
        <dbReference type="ARBA" id="ARBA00003041"/>
    </source>
</evidence>
<evidence type="ECO:0000256" key="7">
    <source>
        <dbReference type="ARBA" id="ARBA00023225"/>
    </source>
</evidence>
<feature type="domain" description="Flagellar assembly protein FliH/Type III secretion system HrpE" evidence="9">
    <location>
        <begin position="113"/>
        <end position="236"/>
    </location>
</feature>
<feature type="region of interest" description="Disordered" evidence="8">
    <location>
        <begin position="270"/>
        <end position="289"/>
    </location>
</feature>
<dbReference type="SUPFAM" id="SSF160527">
    <property type="entry name" value="V-type ATPase subunit E-like"/>
    <property type="match status" value="1"/>
</dbReference>
<dbReference type="OrthoDB" id="6415116at2"/>
<evidence type="ECO:0000256" key="4">
    <source>
        <dbReference type="ARBA" id="ARBA00022448"/>
    </source>
</evidence>
<keyword evidence="7" id="KW-1006">Bacterial flagellum protein export</keyword>
<proteinExistence type="inferred from homology"/>
<keyword evidence="10" id="KW-0969">Cilium</keyword>
<evidence type="ECO:0000256" key="6">
    <source>
        <dbReference type="ARBA" id="ARBA00022927"/>
    </source>
</evidence>
<evidence type="ECO:0000256" key="2">
    <source>
        <dbReference type="ARBA" id="ARBA00006602"/>
    </source>
</evidence>